<dbReference type="HOGENOM" id="CLU_696425_0_0_1"/>
<proteinExistence type="predicted"/>
<dbReference type="InParanoid" id="W2S6E9"/>
<dbReference type="Gene3D" id="3.80.10.10">
    <property type="entry name" value="Ribonuclease Inhibitor"/>
    <property type="match status" value="1"/>
</dbReference>
<dbReference type="AlphaFoldDB" id="W2S6E9"/>
<dbReference type="Pfam" id="PF00646">
    <property type="entry name" value="F-box"/>
    <property type="match status" value="1"/>
</dbReference>
<reference evidence="3 4" key="1">
    <citation type="submission" date="2013-03" db="EMBL/GenBank/DDBJ databases">
        <title>The Genome Sequence of Phialophora europaea CBS 101466.</title>
        <authorList>
            <consortium name="The Broad Institute Genomics Platform"/>
            <person name="Cuomo C."/>
            <person name="de Hoog S."/>
            <person name="Gorbushina A."/>
            <person name="Walker B."/>
            <person name="Young S.K."/>
            <person name="Zeng Q."/>
            <person name="Gargeya S."/>
            <person name="Fitzgerald M."/>
            <person name="Haas B."/>
            <person name="Abouelleil A."/>
            <person name="Allen A.W."/>
            <person name="Alvarado L."/>
            <person name="Arachchi H.M."/>
            <person name="Berlin A.M."/>
            <person name="Chapman S.B."/>
            <person name="Gainer-Dewar J."/>
            <person name="Goldberg J."/>
            <person name="Griggs A."/>
            <person name="Gujja S."/>
            <person name="Hansen M."/>
            <person name="Howarth C."/>
            <person name="Imamovic A."/>
            <person name="Ireland A."/>
            <person name="Larimer J."/>
            <person name="McCowan C."/>
            <person name="Murphy C."/>
            <person name="Pearson M."/>
            <person name="Poon T.W."/>
            <person name="Priest M."/>
            <person name="Roberts A."/>
            <person name="Saif S."/>
            <person name="Shea T."/>
            <person name="Sisk P."/>
            <person name="Sykes S."/>
            <person name="Wortman J."/>
            <person name="Nusbaum C."/>
            <person name="Birren B."/>
        </authorList>
    </citation>
    <scope>NUCLEOTIDE SEQUENCE [LARGE SCALE GENOMIC DNA]</scope>
    <source>
        <strain evidence="3 4">CBS 101466</strain>
    </source>
</reference>
<feature type="region of interest" description="Disordered" evidence="1">
    <location>
        <begin position="364"/>
        <end position="396"/>
    </location>
</feature>
<feature type="compositionally biased region" description="Low complexity" evidence="1">
    <location>
        <begin position="115"/>
        <end position="127"/>
    </location>
</feature>
<dbReference type="GeneID" id="19969997"/>
<gene>
    <name evidence="3" type="ORF">HMPREF1541_02658</name>
</gene>
<dbReference type="Proteomes" id="UP000030752">
    <property type="component" value="Unassembled WGS sequence"/>
</dbReference>
<dbReference type="OrthoDB" id="5425556at2759"/>
<accession>W2S6E9</accession>
<dbReference type="SUPFAM" id="SSF52047">
    <property type="entry name" value="RNI-like"/>
    <property type="match status" value="1"/>
</dbReference>
<feature type="compositionally biased region" description="Basic and acidic residues" evidence="1">
    <location>
        <begin position="367"/>
        <end position="376"/>
    </location>
</feature>
<organism evidence="3 4">
    <name type="scientific">Cyphellophora europaea (strain CBS 101466)</name>
    <name type="common">Phialophora europaea</name>
    <dbReference type="NCBI Taxonomy" id="1220924"/>
    <lineage>
        <taxon>Eukaryota</taxon>
        <taxon>Fungi</taxon>
        <taxon>Dikarya</taxon>
        <taxon>Ascomycota</taxon>
        <taxon>Pezizomycotina</taxon>
        <taxon>Eurotiomycetes</taxon>
        <taxon>Chaetothyriomycetidae</taxon>
        <taxon>Chaetothyriales</taxon>
        <taxon>Cyphellophoraceae</taxon>
        <taxon>Cyphellophora</taxon>
    </lineage>
</organism>
<keyword evidence="4" id="KW-1185">Reference proteome</keyword>
<dbReference type="PROSITE" id="PS50181">
    <property type="entry name" value="FBOX"/>
    <property type="match status" value="1"/>
</dbReference>
<dbReference type="InterPro" id="IPR001810">
    <property type="entry name" value="F-box_dom"/>
</dbReference>
<dbReference type="eggNOG" id="ENOG502TE2B">
    <property type="taxonomic scope" value="Eukaryota"/>
</dbReference>
<sequence>MTMTSSRPPPASLVLLPLEIQHCILSYLPIPSLLTYASTSRHSFTLATGALTSLHLAVFSKRVHGVLAYLNCAETDVGSLSYDFLQAPAQTWLNLPIRLPEQDNPGRPRSRRSRSSTTVTPNVSPQVYRERQIHHQNAHLSRILSASVMRNLSTLSLHSYALLSPSLASALSSLSHLRHLTLNFSHPAIHDPCLPAFYWASAPPIEKEGCTAWNLLAGIGDANARSLRLNGLRSLHVRRAAITSRQLREWVLRNAELRELCLAMVTGVDAEFVEGLAKMFLADADQERRAVLTRLEIENCPQLELKERENFAWVEVLLECGLKEVDFRRCRAVDMDVLREVFEERRWGELGLVVPALAGAADEDELETRSLDHETTVGDSNGKGKGPAIEIDPNFD</sequence>
<dbReference type="EMBL" id="KB822718">
    <property type="protein sequence ID" value="ETN43499.1"/>
    <property type="molecule type" value="Genomic_DNA"/>
</dbReference>
<evidence type="ECO:0000256" key="1">
    <source>
        <dbReference type="SAM" id="MobiDB-lite"/>
    </source>
</evidence>
<feature type="region of interest" description="Disordered" evidence="1">
    <location>
        <begin position="98"/>
        <end position="127"/>
    </location>
</feature>
<evidence type="ECO:0000313" key="4">
    <source>
        <dbReference type="Proteomes" id="UP000030752"/>
    </source>
</evidence>
<dbReference type="SUPFAM" id="SSF81383">
    <property type="entry name" value="F-box domain"/>
    <property type="match status" value="1"/>
</dbReference>
<protein>
    <recommendedName>
        <fullName evidence="2">F-box domain-containing protein</fullName>
    </recommendedName>
</protein>
<evidence type="ECO:0000259" key="2">
    <source>
        <dbReference type="PROSITE" id="PS50181"/>
    </source>
</evidence>
<feature type="domain" description="F-box" evidence="2">
    <location>
        <begin position="10"/>
        <end position="62"/>
    </location>
</feature>
<dbReference type="InterPro" id="IPR036047">
    <property type="entry name" value="F-box-like_dom_sf"/>
</dbReference>
<evidence type="ECO:0000313" key="3">
    <source>
        <dbReference type="EMBL" id="ETN43499.1"/>
    </source>
</evidence>
<dbReference type="VEuPathDB" id="FungiDB:HMPREF1541_02658"/>
<dbReference type="RefSeq" id="XP_008715235.1">
    <property type="nucleotide sequence ID" value="XM_008717013.1"/>
</dbReference>
<name>W2S6E9_CYPE1</name>
<dbReference type="InterPro" id="IPR032675">
    <property type="entry name" value="LRR_dom_sf"/>
</dbReference>